<proteinExistence type="predicted"/>
<protein>
    <submittedName>
        <fullName evidence="1">Chondroitin sulfate proteoglycan 4</fullName>
    </submittedName>
</protein>
<dbReference type="AlphaFoldDB" id="A0A170WXJ9"/>
<evidence type="ECO:0000313" key="1">
    <source>
        <dbReference type="EMBL" id="JAR98313.1"/>
    </source>
</evidence>
<name>A0A170WXJ9_TRIIF</name>
<organism evidence="1">
    <name type="scientific">Triatoma infestans</name>
    <name type="common">Assassin bug</name>
    <dbReference type="NCBI Taxonomy" id="30076"/>
    <lineage>
        <taxon>Eukaryota</taxon>
        <taxon>Metazoa</taxon>
        <taxon>Ecdysozoa</taxon>
        <taxon>Arthropoda</taxon>
        <taxon>Hexapoda</taxon>
        <taxon>Insecta</taxon>
        <taxon>Pterygota</taxon>
        <taxon>Neoptera</taxon>
        <taxon>Paraneoptera</taxon>
        <taxon>Hemiptera</taxon>
        <taxon>Heteroptera</taxon>
        <taxon>Panheteroptera</taxon>
        <taxon>Cimicomorpha</taxon>
        <taxon>Reduviidae</taxon>
        <taxon>Triatominae</taxon>
        <taxon>Triatoma</taxon>
    </lineage>
</organism>
<feature type="non-terminal residue" evidence="1">
    <location>
        <position position="1"/>
    </location>
</feature>
<reference evidence="1" key="1">
    <citation type="submission" date="2016-04" db="EMBL/GenBank/DDBJ databases">
        <authorList>
            <person name="Calderon-Fernandez G.M.Sr."/>
        </authorList>
    </citation>
    <scope>NUCLEOTIDE SEQUENCE</scope>
    <source>
        <strain evidence="1">Int1</strain>
        <tissue evidence="1">Integument</tissue>
    </source>
</reference>
<accession>A0A170WXJ9</accession>
<reference evidence="1" key="2">
    <citation type="journal article" date="2017" name="J. Med. Entomol.">
        <title>Transcriptome Analysis of the Triatoma infestans (Hemiptera: Reduviidae) Integument.</title>
        <authorList>
            <person name="Calderon-Fernandez G.M."/>
            <person name="Moriconi D.E."/>
            <person name="Dulbecco A.B."/>
            <person name="Juarez M.P."/>
        </authorList>
    </citation>
    <scope>NUCLEOTIDE SEQUENCE</scope>
    <source>
        <strain evidence="1">Int1</strain>
        <tissue evidence="1">Integument</tissue>
    </source>
</reference>
<dbReference type="EMBL" id="GEMB01004992">
    <property type="protein sequence ID" value="JAR98313.1"/>
    <property type="molecule type" value="Transcribed_RNA"/>
</dbReference>
<sequence>NKHLGVLDEDTADNNITYVIISAEGGYVSLLDNITNSVGRFTQKQIDDGLTFFVHDGSKRLIHHQSAFE</sequence>
<dbReference type="Pfam" id="PF16184">
    <property type="entry name" value="Cadherin_3"/>
    <property type="match status" value="1"/>
</dbReference>